<organism evidence="2 3">
    <name type="scientific">Microbacterium aurum</name>
    <dbReference type="NCBI Taxonomy" id="36805"/>
    <lineage>
        <taxon>Bacteria</taxon>
        <taxon>Bacillati</taxon>
        <taxon>Actinomycetota</taxon>
        <taxon>Actinomycetes</taxon>
        <taxon>Micrococcales</taxon>
        <taxon>Microbacteriaceae</taxon>
        <taxon>Microbacterium</taxon>
    </lineage>
</organism>
<accession>A0A1P8U7S9</accession>
<dbReference type="RefSeq" id="WP_076690477.1">
    <property type="nucleotide sequence ID" value="NZ_CP018762.1"/>
</dbReference>
<dbReference type="KEGG" id="maur:BOH66_07810"/>
<evidence type="ECO:0000256" key="1">
    <source>
        <dbReference type="SAM" id="MobiDB-lite"/>
    </source>
</evidence>
<proteinExistence type="predicted"/>
<reference evidence="2 3" key="1">
    <citation type="submission" date="2016-12" db="EMBL/GenBank/DDBJ databases">
        <title>Complete genome sequence of Microbacterium aurum KACC 15219.</title>
        <authorList>
            <person name="Jung Y."/>
            <person name="Shin J.-H."/>
            <person name="Lee Y.-J."/>
            <person name="Yi H."/>
            <person name="Bahn Y.-S."/>
            <person name="Kim J.F."/>
            <person name="Lee D.-W."/>
        </authorList>
    </citation>
    <scope>NUCLEOTIDE SEQUENCE [LARGE SCALE GENOMIC DNA]</scope>
    <source>
        <strain evidence="2 3">KACC 15219</strain>
    </source>
</reference>
<dbReference type="EMBL" id="CP018762">
    <property type="protein sequence ID" value="APZ34161.1"/>
    <property type="molecule type" value="Genomic_DNA"/>
</dbReference>
<sequence>MSITHTLISSRAMALAALYEDCPPWPADTAFTDHDISIGAQSLTALAAQRGTPCLLIAPSSASARGEEYRTVVITTILDRTPRRGLRHPMELTVNCDLGALDSRVLDVLPLQCPNARHRKTTLLRSPHTQTAIRVLLPQTCAPGDLLALTCEGTIALGQITSHPARIHPGSDDEPWQGRCLK</sequence>
<dbReference type="OrthoDB" id="5057828at2"/>
<feature type="region of interest" description="Disordered" evidence="1">
    <location>
        <begin position="163"/>
        <end position="182"/>
    </location>
</feature>
<name>A0A1P8U7S9_9MICO</name>
<protein>
    <submittedName>
        <fullName evidence="2">Uncharacterized protein</fullName>
    </submittedName>
</protein>
<keyword evidence="3" id="KW-1185">Reference proteome</keyword>
<evidence type="ECO:0000313" key="2">
    <source>
        <dbReference type="EMBL" id="APZ34161.1"/>
    </source>
</evidence>
<evidence type="ECO:0000313" key="3">
    <source>
        <dbReference type="Proteomes" id="UP000187185"/>
    </source>
</evidence>
<dbReference type="STRING" id="36805.BOH66_07810"/>
<dbReference type="Proteomes" id="UP000187185">
    <property type="component" value="Chromosome"/>
</dbReference>
<dbReference type="AlphaFoldDB" id="A0A1P8U7S9"/>
<gene>
    <name evidence="2" type="ORF">BOH66_07810</name>
</gene>